<evidence type="ECO:0000313" key="3">
    <source>
        <dbReference type="Proteomes" id="UP000670776"/>
    </source>
</evidence>
<dbReference type="EMBL" id="JAGJCB010000004">
    <property type="protein sequence ID" value="MBP0903312.1"/>
    <property type="molecule type" value="Genomic_DNA"/>
</dbReference>
<protein>
    <submittedName>
        <fullName evidence="2">Uncharacterized protein</fullName>
    </submittedName>
</protein>
<proteinExistence type="predicted"/>
<comment type="caution">
    <text evidence="2">The sequence shown here is derived from an EMBL/GenBank/DDBJ whole genome shotgun (WGS) entry which is preliminary data.</text>
</comment>
<reference evidence="2 3" key="1">
    <citation type="submission" date="2021-04" db="EMBL/GenBank/DDBJ databases">
        <title>Mariniflexile gromovii gen. nov., sp. nov., a gliding bacterium isolated from the sea urchin Strongylocentrotus intermedius.</title>
        <authorList>
            <person name="Ko S."/>
            <person name="Le V."/>
            <person name="Ahn C.-Y."/>
            <person name="Oh H.-M."/>
        </authorList>
    </citation>
    <scope>NUCLEOTIDE SEQUENCE [LARGE SCALE GENOMIC DNA]</scope>
    <source>
        <strain evidence="2 3">KCTC 12570</strain>
    </source>
</reference>
<dbReference type="Proteomes" id="UP000670776">
    <property type="component" value="Unassembled WGS sequence"/>
</dbReference>
<gene>
    <name evidence="2" type="ORF">J8H85_05695</name>
</gene>
<feature type="transmembrane region" description="Helical" evidence="1">
    <location>
        <begin position="78"/>
        <end position="96"/>
    </location>
</feature>
<evidence type="ECO:0000313" key="2">
    <source>
        <dbReference type="EMBL" id="MBP0903312.1"/>
    </source>
</evidence>
<name>A0ABS4BTE1_9FLAO</name>
<keyword evidence="1" id="KW-0812">Transmembrane</keyword>
<keyword evidence="1" id="KW-1133">Transmembrane helix</keyword>
<organism evidence="2 3">
    <name type="scientific">Mariniflexile gromovii</name>
    <dbReference type="NCBI Taxonomy" id="362523"/>
    <lineage>
        <taxon>Bacteria</taxon>
        <taxon>Pseudomonadati</taxon>
        <taxon>Bacteroidota</taxon>
        <taxon>Flavobacteriia</taxon>
        <taxon>Flavobacteriales</taxon>
        <taxon>Flavobacteriaceae</taxon>
        <taxon>Mariniflexile</taxon>
    </lineage>
</organism>
<sequence>MSTNKLHNIKETGFKVPKDYFASLEDTILSEVKLQEMVPKSGYKVPDNYFDSLEDNILNTVKTQQETKVIKLFTWKKAVYATAVAASLMLLINIFFNKTENITIDTLETASIENYILNEDLEPTEFASLFTQEDLLDVQLINEGYSSETLENYVFDNLEIEDIITK</sequence>
<accession>A0ABS4BTE1</accession>
<keyword evidence="1" id="KW-0472">Membrane</keyword>
<keyword evidence="3" id="KW-1185">Reference proteome</keyword>
<evidence type="ECO:0000256" key="1">
    <source>
        <dbReference type="SAM" id="Phobius"/>
    </source>
</evidence>
<dbReference type="RefSeq" id="WP_209653507.1">
    <property type="nucleotide sequence ID" value="NZ_JAGJCB010000004.1"/>
</dbReference>